<dbReference type="GO" id="GO:0004400">
    <property type="term" value="F:histidinol-phosphate transaminase activity"/>
    <property type="evidence" value="ECO:0007669"/>
    <property type="project" value="UniProtKB-UniRule"/>
</dbReference>
<comment type="similarity">
    <text evidence="3 11">Belongs to the class-II pyridoxal-phosphate-dependent aminotransferase family. Histidinol-phosphate aminotransferase subfamily.</text>
</comment>
<evidence type="ECO:0000256" key="6">
    <source>
        <dbReference type="ARBA" id="ARBA00022605"/>
    </source>
</evidence>
<reference evidence="13" key="1">
    <citation type="submission" date="2020-10" db="EMBL/GenBank/DDBJ databases">
        <authorList>
            <person name="Gilroy R."/>
        </authorList>
    </citation>
    <scope>NUCLEOTIDE SEQUENCE</scope>
    <source>
        <strain evidence="13">7293</strain>
    </source>
</reference>
<comment type="catalytic activity">
    <reaction evidence="10 11">
        <text>L-histidinol phosphate + 2-oxoglutarate = 3-(imidazol-4-yl)-2-oxopropyl phosphate + L-glutamate</text>
        <dbReference type="Rhea" id="RHEA:23744"/>
        <dbReference type="ChEBI" id="CHEBI:16810"/>
        <dbReference type="ChEBI" id="CHEBI:29985"/>
        <dbReference type="ChEBI" id="CHEBI:57766"/>
        <dbReference type="ChEBI" id="CHEBI:57980"/>
        <dbReference type="EC" id="2.6.1.9"/>
    </reaction>
</comment>
<dbReference type="NCBIfam" id="TIGR01141">
    <property type="entry name" value="hisC"/>
    <property type="match status" value="1"/>
</dbReference>
<proteinExistence type="inferred from homology"/>
<evidence type="ECO:0000256" key="2">
    <source>
        <dbReference type="ARBA" id="ARBA00005011"/>
    </source>
</evidence>
<keyword evidence="8 11" id="KW-0663">Pyridoxal phosphate</keyword>
<evidence type="ECO:0000256" key="3">
    <source>
        <dbReference type="ARBA" id="ARBA00007970"/>
    </source>
</evidence>
<dbReference type="Gene3D" id="3.90.1150.10">
    <property type="entry name" value="Aspartate Aminotransferase, domain 1"/>
    <property type="match status" value="1"/>
</dbReference>
<dbReference type="InterPro" id="IPR015422">
    <property type="entry name" value="PyrdxlP-dep_Trfase_small"/>
</dbReference>
<evidence type="ECO:0000256" key="1">
    <source>
        <dbReference type="ARBA" id="ARBA00001933"/>
    </source>
</evidence>
<sequence>MIDSLLNPWIRDLVPYSSARNEFSGSAEILLDANESWDGGNDGVNRYPDPQAFQLRKKMEEVMGLPFSMTAIGNGSDEIIDMLIRMFCAPRKDSVMIERPTYGTYSVFAHTSDVRVIDVPLSTSLDLDVEAMIEAIKTEKPKIVFICTPNNPTGKVYPLESIKRIADANSGITAVDEAYLDFADGFASSLALIEENPRVVVLRTFSKAYGLAGARLGILVSCPEIQKIFMKAKPPYNVSLLAQEAGIMALEDMEKVRKRIEETKKRRDEFSSYLSSLGFVRHLFPSQANFILIRVDDAKALYDYLVSRGIVVRNRSSEPMLDNTIRITIGSEEEMRVLKEALDAWNRA</sequence>
<dbReference type="SUPFAM" id="SSF53383">
    <property type="entry name" value="PLP-dependent transferases"/>
    <property type="match status" value="1"/>
</dbReference>
<comment type="caution">
    <text evidence="13">The sequence shown here is derived from an EMBL/GenBank/DDBJ whole genome shotgun (WGS) entry which is preliminary data.</text>
</comment>
<accession>A0A9D9H6B9</accession>
<dbReference type="EC" id="2.6.1.9" evidence="11"/>
<dbReference type="InterPro" id="IPR015424">
    <property type="entry name" value="PyrdxlP-dep_Trfase"/>
</dbReference>
<evidence type="ECO:0000256" key="5">
    <source>
        <dbReference type="ARBA" id="ARBA00022576"/>
    </source>
</evidence>
<dbReference type="PANTHER" id="PTHR42885">
    <property type="entry name" value="HISTIDINOL-PHOSPHATE AMINOTRANSFERASE-RELATED"/>
    <property type="match status" value="1"/>
</dbReference>
<reference evidence="13" key="2">
    <citation type="journal article" date="2021" name="PeerJ">
        <title>Extensive microbial diversity within the chicken gut microbiome revealed by metagenomics and culture.</title>
        <authorList>
            <person name="Gilroy R."/>
            <person name="Ravi A."/>
            <person name="Getino M."/>
            <person name="Pursley I."/>
            <person name="Horton D.L."/>
            <person name="Alikhan N.F."/>
            <person name="Baker D."/>
            <person name="Gharbi K."/>
            <person name="Hall N."/>
            <person name="Watson M."/>
            <person name="Adriaenssens E.M."/>
            <person name="Foster-Nyarko E."/>
            <person name="Jarju S."/>
            <person name="Secka A."/>
            <person name="Antonio M."/>
            <person name="Oren A."/>
            <person name="Chaudhuri R.R."/>
            <person name="La Ragione R."/>
            <person name="Hildebrand F."/>
            <person name="Pallen M.J."/>
        </authorList>
    </citation>
    <scope>NUCLEOTIDE SEQUENCE</scope>
    <source>
        <strain evidence="13">7293</strain>
    </source>
</reference>
<comment type="cofactor">
    <cofactor evidence="1 11">
        <name>pyridoxal 5'-phosphate</name>
        <dbReference type="ChEBI" id="CHEBI:597326"/>
    </cofactor>
</comment>
<protein>
    <recommendedName>
        <fullName evidence="11">Histidinol-phosphate aminotransferase</fullName>
        <ecNumber evidence="11">2.6.1.9</ecNumber>
    </recommendedName>
    <alternativeName>
        <fullName evidence="11">Imidazole acetol-phosphate transaminase</fullName>
    </alternativeName>
</protein>
<dbReference type="Proteomes" id="UP000823615">
    <property type="component" value="Unassembled WGS sequence"/>
</dbReference>
<dbReference type="GO" id="GO:0000105">
    <property type="term" value="P:L-histidine biosynthetic process"/>
    <property type="evidence" value="ECO:0007669"/>
    <property type="project" value="UniProtKB-UniRule"/>
</dbReference>
<keyword evidence="6 11" id="KW-0028">Amino-acid biosynthesis</keyword>
<dbReference type="PROSITE" id="PS00599">
    <property type="entry name" value="AA_TRANSFER_CLASS_2"/>
    <property type="match status" value="1"/>
</dbReference>
<dbReference type="Pfam" id="PF00155">
    <property type="entry name" value="Aminotran_1_2"/>
    <property type="match status" value="1"/>
</dbReference>
<gene>
    <name evidence="11 13" type="primary">hisC</name>
    <name evidence="13" type="ORF">IAA97_05825</name>
</gene>
<evidence type="ECO:0000313" key="13">
    <source>
        <dbReference type="EMBL" id="MBO8436478.1"/>
    </source>
</evidence>
<dbReference type="AlphaFoldDB" id="A0A9D9H6B9"/>
<dbReference type="Gene3D" id="3.40.640.10">
    <property type="entry name" value="Type I PLP-dependent aspartate aminotransferase-like (Major domain)"/>
    <property type="match status" value="1"/>
</dbReference>
<evidence type="ECO:0000256" key="11">
    <source>
        <dbReference type="HAMAP-Rule" id="MF_01023"/>
    </source>
</evidence>
<comment type="pathway">
    <text evidence="2 11">Amino-acid biosynthesis; L-histidine biosynthesis; L-histidine from 5-phospho-alpha-D-ribose 1-diphosphate: step 7/9.</text>
</comment>
<dbReference type="PANTHER" id="PTHR42885:SF2">
    <property type="entry name" value="HISTIDINOL-PHOSPHATE AMINOTRANSFERASE"/>
    <property type="match status" value="1"/>
</dbReference>
<dbReference type="InterPro" id="IPR001917">
    <property type="entry name" value="Aminotrans_II_pyridoxalP_BS"/>
</dbReference>
<evidence type="ECO:0000256" key="10">
    <source>
        <dbReference type="ARBA" id="ARBA00047481"/>
    </source>
</evidence>
<keyword evidence="7 11" id="KW-0808">Transferase</keyword>
<dbReference type="InterPro" id="IPR005861">
    <property type="entry name" value="HisP_aminotrans"/>
</dbReference>
<evidence type="ECO:0000256" key="4">
    <source>
        <dbReference type="ARBA" id="ARBA00011738"/>
    </source>
</evidence>
<feature type="domain" description="Aminotransferase class I/classII large" evidence="12">
    <location>
        <begin position="39"/>
        <end position="342"/>
    </location>
</feature>
<organism evidence="13 14">
    <name type="scientific">Candidatus Ornithospirochaeta stercoripullorum</name>
    <dbReference type="NCBI Taxonomy" id="2840899"/>
    <lineage>
        <taxon>Bacteria</taxon>
        <taxon>Pseudomonadati</taxon>
        <taxon>Spirochaetota</taxon>
        <taxon>Spirochaetia</taxon>
        <taxon>Spirochaetales</taxon>
        <taxon>Spirochaetaceae</taxon>
        <taxon>Spirochaetaceae incertae sedis</taxon>
        <taxon>Candidatus Ornithospirochaeta</taxon>
    </lineage>
</organism>
<feature type="modified residue" description="N6-(pyridoxal phosphate)lysine" evidence="11">
    <location>
        <position position="207"/>
    </location>
</feature>
<evidence type="ECO:0000259" key="12">
    <source>
        <dbReference type="Pfam" id="PF00155"/>
    </source>
</evidence>
<evidence type="ECO:0000313" key="14">
    <source>
        <dbReference type="Proteomes" id="UP000823615"/>
    </source>
</evidence>
<dbReference type="HAMAP" id="MF_01023">
    <property type="entry name" value="HisC_aminotrans_2"/>
    <property type="match status" value="1"/>
</dbReference>
<comment type="subunit">
    <text evidence="4 11">Homodimer.</text>
</comment>
<name>A0A9D9H6B9_9SPIO</name>
<evidence type="ECO:0000256" key="8">
    <source>
        <dbReference type="ARBA" id="ARBA00022898"/>
    </source>
</evidence>
<dbReference type="EMBL" id="JADIMT010000069">
    <property type="protein sequence ID" value="MBO8436478.1"/>
    <property type="molecule type" value="Genomic_DNA"/>
</dbReference>
<dbReference type="GO" id="GO:0030170">
    <property type="term" value="F:pyridoxal phosphate binding"/>
    <property type="evidence" value="ECO:0007669"/>
    <property type="project" value="InterPro"/>
</dbReference>
<keyword evidence="9 11" id="KW-0368">Histidine biosynthesis</keyword>
<keyword evidence="5 11" id="KW-0032">Aminotransferase</keyword>
<dbReference type="InterPro" id="IPR004839">
    <property type="entry name" value="Aminotransferase_I/II_large"/>
</dbReference>
<evidence type="ECO:0000256" key="9">
    <source>
        <dbReference type="ARBA" id="ARBA00023102"/>
    </source>
</evidence>
<evidence type="ECO:0000256" key="7">
    <source>
        <dbReference type="ARBA" id="ARBA00022679"/>
    </source>
</evidence>
<dbReference type="InterPro" id="IPR015421">
    <property type="entry name" value="PyrdxlP-dep_Trfase_major"/>
</dbReference>
<dbReference type="CDD" id="cd00609">
    <property type="entry name" value="AAT_like"/>
    <property type="match status" value="1"/>
</dbReference>